<dbReference type="EMBL" id="BARS01029592">
    <property type="protein sequence ID" value="GAG06269.1"/>
    <property type="molecule type" value="Genomic_DNA"/>
</dbReference>
<dbReference type="AlphaFoldDB" id="X0UKC3"/>
<feature type="non-terminal residue" evidence="1">
    <location>
        <position position="62"/>
    </location>
</feature>
<organism evidence="1">
    <name type="scientific">marine sediment metagenome</name>
    <dbReference type="NCBI Taxonomy" id="412755"/>
    <lineage>
        <taxon>unclassified sequences</taxon>
        <taxon>metagenomes</taxon>
        <taxon>ecological metagenomes</taxon>
    </lineage>
</organism>
<sequence>MTEKKALKESLNVNLGQSLIALGPAGAIVWAGMGWAAELETAVEANSDNVDQILSLLMQRDA</sequence>
<proteinExistence type="predicted"/>
<evidence type="ECO:0000313" key="1">
    <source>
        <dbReference type="EMBL" id="GAG06269.1"/>
    </source>
</evidence>
<accession>X0UKC3</accession>
<name>X0UKC3_9ZZZZ</name>
<gene>
    <name evidence="1" type="ORF">S01H1_46233</name>
</gene>
<reference evidence="1" key="1">
    <citation type="journal article" date="2014" name="Front. Microbiol.">
        <title>High frequency of phylogenetically diverse reductive dehalogenase-homologous genes in deep subseafloor sedimentary metagenomes.</title>
        <authorList>
            <person name="Kawai M."/>
            <person name="Futagami T."/>
            <person name="Toyoda A."/>
            <person name="Takaki Y."/>
            <person name="Nishi S."/>
            <person name="Hori S."/>
            <person name="Arai W."/>
            <person name="Tsubouchi T."/>
            <person name="Morono Y."/>
            <person name="Uchiyama I."/>
            <person name="Ito T."/>
            <person name="Fujiyama A."/>
            <person name="Inagaki F."/>
            <person name="Takami H."/>
        </authorList>
    </citation>
    <scope>NUCLEOTIDE SEQUENCE</scope>
    <source>
        <strain evidence="1">Expedition CK06-06</strain>
    </source>
</reference>
<comment type="caution">
    <text evidence="1">The sequence shown here is derived from an EMBL/GenBank/DDBJ whole genome shotgun (WGS) entry which is preliminary data.</text>
</comment>
<protein>
    <submittedName>
        <fullName evidence="1">Uncharacterized protein</fullName>
    </submittedName>
</protein>